<dbReference type="EMBL" id="FO203431">
    <property type="protein sequence ID" value="CCH89544.1"/>
    <property type="molecule type" value="Genomic_DNA"/>
</dbReference>
<evidence type="ECO:0000313" key="1">
    <source>
        <dbReference type="EMBL" id="CCH89544.1"/>
    </source>
</evidence>
<dbReference type="HOGENOM" id="CLU_371244_0_0_11"/>
<organism evidence="1 2">
    <name type="scientific">Modestobacter italicus (strain DSM 44449 / CECT 9708 / BC 501)</name>
    <dbReference type="NCBI Taxonomy" id="2732864"/>
    <lineage>
        <taxon>Bacteria</taxon>
        <taxon>Bacillati</taxon>
        <taxon>Actinomycetota</taxon>
        <taxon>Actinomycetes</taxon>
        <taxon>Geodermatophilales</taxon>
        <taxon>Geodermatophilaceae</taxon>
        <taxon>Modestobacter</taxon>
    </lineage>
</organism>
<dbReference type="AlphaFoldDB" id="I4F1N1"/>
<protein>
    <recommendedName>
        <fullName evidence="3">NACHT domain-containing protein</fullName>
    </recommendedName>
</protein>
<reference evidence="1 2" key="1">
    <citation type="journal article" date="2012" name="J. Bacteriol.">
        <title>Genome Sequence of Radiation-Resistant Modestobacter marinus Strain BC501, a Representative Actinobacterium That Thrives on Calcareous Stone Surfaces.</title>
        <authorList>
            <person name="Normand P."/>
            <person name="Gury J."/>
            <person name="Pujic P."/>
            <person name="Chouaia B."/>
            <person name="Crotti E."/>
            <person name="Brusetti L."/>
            <person name="Daffonchio D."/>
            <person name="Vacherie B."/>
            <person name="Barbe V."/>
            <person name="Medigue C."/>
            <person name="Calteau A."/>
            <person name="Ghodhbane-Gtari F."/>
            <person name="Essoussi I."/>
            <person name="Nouioui I."/>
            <person name="Abbassi-Ghozzi I."/>
            <person name="Gtari M."/>
        </authorList>
    </citation>
    <scope>NUCLEOTIDE SEQUENCE [LARGE SCALE GENOMIC DNA]</scope>
    <source>
        <strain evidence="2">BC 501</strain>
    </source>
</reference>
<name>I4F1N1_MODI5</name>
<evidence type="ECO:0008006" key="3">
    <source>
        <dbReference type="Google" id="ProtNLM"/>
    </source>
</evidence>
<keyword evidence="2" id="KW-1185">Reference proteome</keyword>
<dbReference type="KEGG" id="mmar:MODMU_4146"/>
<gene>
    <name evidence="1" type="ordered locus">MODMU_4146</name>
</gene>
<proteinExistence type="predicted"/>
<dbReference type="eggNOG" id="COG5635">
    <property type="taxonomic scope" value="Bacteria"/>
</dbReference>
<dbReference type="PATRIC" id="fig|477641.3.peg.3872"/>
<sequence>MAIELNDRGPDFEPRALAMARAIYDPSGIQGAVNVLGQERDAVFISDRSIVAFEFTTRGDKEKVRKDAEKLRDLLRHLSGQAEHRLKSTQGLVVTMREPSADQRDAVAKVAAAAAMQLQIISYVTLQKSLIDSEAYIALRLQAPFGSASFGTPPQLTGYARGRARADQPNYVEPRFVDVADGRSVGAVRLDELVDALAAGGRLTVSADYGSGKSEALRQAFARLRSRFFKRPDAERIPVHLNLRDFYGLRTPREVLRRHAEEIGFQNEDSLVAAWRSGNCTLLLDGFDELIPARWVGGARDLKQVRWSALEPVRRLIQETPDVSGIVAAGRAQYFNDADELLKSLGLQGGRHFALLDFNTDQASELLGRDAADLPEWLPPRPLLLRFLADNGLLSAAGEPNTERNSAWHAILDLVAEREAQRVGSLTPTTIRTLIARVATTTKASADPNGAVSVTDMRGVFREVCGYEADEEGLQLLLRLPGLASAEGGEAESRRFIDLDLADASYGLDLSGFLMAPYGAHPLAGPVAWTSASGDLSAGVAAVELADRGFGGGSLLGALSKRLDHALFDAVLLDTVRTVDYMGLDSGTELTPFFSELLIRSLDLSGDAKVLATATFSDCVIESVSVDSLTYDVFPKFQNCIIGRVDGWVDMPEILAGNFAGTEIGHFVARLTTTDALVDLDLAVEDRVALLILKKVYLQPGSGRMIAALYRGMPLTDRGAVSPVTAQLVAAGLLGRVTGRGRDLVVPIKAHRKAVTEMLSDPQLFTLSGAVAMVTGQ</sequence>
<evidence type="ECO:0000313" key="2">
    <source>
        <dbReference type="Proteomes" id="UP000006461"/>
    </source>
</evidence>
<accession>I4F1N1</accession>
<dbReference type="Proteomes" id="UP000006461">
    <property type="component" value="Chromosome"/>
</dbReference>